<keyword evidence="2" id="KW-1185">Reference proteome</keyword>
<dbReference type="AlphaFoldDB" id="A0A437ADU2"/>
<dbReference type="GeneID" id="93585444"/>
<organism evidence="1 2">
    <name type="scientific">Arthrobotrys flagrans</name>
    <name type="common">Nematode-trapping fungus</name>
    <name type="synonym">Trichothecium flagrans</name>
    <dbReference type="NCBI Taxonomy" id="97331"/>
    <lineage>
        <taxon>Eukaryota</taxon>
        <taxon>Fungi</taxon>
        <taxon>Dikarya</taxon>
        <taxon>Ascomycota</taxon>
        <taxon>Pezizomycotina</taxon>
        <taxon>Orbiliomycetes</taxon>
        <taxon>Orbiliales</taxon>
        <taxon>Orbiliaceae</taxon>
        <taxon>Arthrobotrys</taxon>
    </lineage>
</organism>
<reference evidence="1 2" key="1">
    <citation type="submission" date="2019-01" db="EMBL/GenBank/DDBJ databases">
        <title>Intercellular communication is required for trap formation in the nematode-trapping fungus Duddingtonia flagrans.</title>
        <authorList>
            <person name="Youssar L."/>
            <person name="Wernet V."/>
            <person name="Hensel N."/>
            <person name="Hildebrandt H.-G."/>
            <person name="Fischer R."/>
        </authorList>
    </citation>
    <scope>NUCLEOTIDE SEQUENCE [LARGE SCALE GENOMIC DNA]</scope>
    <source>
        <strain evidence="1 2">CBS H-5679</strain>
    </source>
</reference>
<name>A0A437ADU2_ARTFL</name>
<gene>
    <name evidence="1" type="ORF">DFL_003133</name>
</gene>
<dbReference type="RefSeq" id="XP_067494514.1">
    <property type="nucleotide sequence ID" value="XM_067632027.1"/>
</dbReference>
<sequence>MVTAFSKKLKSKEKAKILKARAPIKDAITNSADANPDAAVKALNQLYLGQKVPKRARKRELELSINLEPNQEELNTNLGVLVAGNPPTALADFRYNTADVAKFTGLLKQPTLASLKSLFNNLLQVSEEPSNGHNSW</sequence>
<proteinExistence type="predicted"/>
<evidence type="ECO:0000313" key="2">
    <source>
        <dbReference type="Proteomes" id="UP000283090"/>
    </source>
</evidence>
<evidence type="ECO:0000313" key="1">
    <source>
        <dbReference type="EMBL" id="RVD88970.1"/>
    </source>
</evidence>
<dbReference type="Proteomes" id="UP000283090">
    <property type="component" value="Unassembled WGS sequence"/>
</dbReference>
<dbReference type="VEuPathDB" id="FungiDB:DFL_003133"/>
<accession>A0A437ADU2</accession>
<dbReference type="EMBL" id="SAEB01000003">
    <property type="protein sequence ID" value="RVD88970.1"/>
    <property type="molecule type" value="Genomic_DNA"/>
</dbReference>
<protein>
    <submittedName>
        <fullName evidence="1">Uncharacterized protein</fullName>
    </submittedName>
</protein>
<comment type="caution">
    <text evidence="1">The sequence shown here is derived from an EMBL/GenBank/DDBJ whole genome shotgun (WGS) entry which is preliminary data.</text>
</comment>